<feature type="compositionally biased region" description="Low complexity" evidence="1">
    <location>
        <begin position="26"/>
        <end position="46"/>
    </location>
</feature>
<dbReference type="Proteomes" id="UP000005239">
    <property type="component" value="Unassembled WGS sequence"/>
</dbReference>
<reference evidence="2" key="2">
    <citation type="submission" date="2022-06" db="UniProtKB">
        <authorList>
            <consortium name="EnsemblMetazoa"/>
        </authorList>
    </citation>
    <scope>IDENTIFICATION</scope>
    <source>
        <strain evidence="2">PS312</strain>
    </source>
</reference>
<accession>A0A8R1YPG5</accession>
<feature type="region of interest" description="Disordered" evidence="1">
    <location>
        <begin position="19"/>
        <end position="80"/>
    </location>
</feature>
<dbReference type="AlphaFoldDB" id="A0A2A6C513"/>
<name>A0A2A6C513_PRIPA</name>
<sequence>MGQVFGVLNDEIFYDYSSCSSDDDASSVASSSSGSTVGSSLSQSDLSEAESTELSAVEENDELYTSFSGIDERERSTSLA</sequence>
<gene>
    <name evidence="2" type="primary">WBGene00273227</name>
</gene>
<evidence type="ECO:0000256" key="1">
    <source>
        <dbReference type="SAM" id="MobiDB-lite"/>
    </source>
</evidence>
<feature type="compositionally biased region" description="Acidic residues" evidence="1">
    <location>
        <begin position="47"/>
        <end position="62"/>
    </location>
</feature>
<proteinExistence type="predicted"/>
<keyword evidence="3" id="KW-1185">Reference proteome</keyword>
<dbReference type="EnsemblMetazoa" id="PPA34858.1">
    <property type="protein sequence ID" value="PPA34858.1"/>
    <property type="gene ID" value="WBGene00273227"/>
</dbReference>
<organism evidence="2 3">
    <name type="scientific">Pristionchus pacificus</name>
    <name type="common">Parasitic nematode worm</name>
    <dbReference type="NCBI Taxonomy" id="54126"/>
    <lineage>
        <taxon>Eukaryota</taxon>
        <taxon>Metazoa</taxon>
        <taxon>Ecdysozoa</taxon>
        <taxon>Nematoda</taxon>
        <taxon>Chromadorea</taxon>
        <taxon>Rhabditida</taxon>
        <taxon>Rhabditina</taxon>
        <taxon>Diplogasteromorpha</taxon>
        <taxon>Diplogasteroidea</taxon>
        <taxon>Neodiplogasteridae</taxon>
        <taxon>Pristionchus</taxon>
    </lineage>
</organism>
<evidence type="ECO:0000313" key="3">
    <source>
        <dbReference type="Proteomes" id="UP000005239"/>
    </source>
</evidence>
<reference evidence="3" key="1">
    <citation type="journal article" date="2008" name="Nat. Genet.">
        <title>The Pristionchus pacificus genome provides a unique perspective on nematode lifestyle and parasitism.</title>
        <authorList>
            <person name="Dieterich C."/>
            <person name="Clifton S.W."/>
            <person name="Schuster L.N."/>
            <person name="Chinwalla A."/>
            <person name="Delehaunty K."/>
            <person name="Dinkelacker I."/>
            <person name="Fulton L."/>
            <person name="Fulton R."/>
            <person name="Godfrey J."/>
            <person name="Minx P."/>
            <person name="Mitreva M."/>
            <person name="Roeseler W."/>
            <person name="Tian H."/>
            <person name="Witte H."/>
            <person name="Yang S.P."/>
            <person name="Wilson R.K."/>
            <person name="Sommer R.J."/>
        </authorList>
    </citation>
    <scope>NUCLEOTIDE SEQUENCE [LARGE SCALE GENOMIC DNA]</scope>
    <source>
        <strain evidence="3">PS312</strain>
    </source>
</reference>
<evidence type="ECO:0000313" key="2">
    <source>
        <dbReference type="EnsemblMetazoa" id="PPA34858.1"/>
    </source>
</evidence>
<accession>A0A2A6C513</accession>
<protein>
    <submittedName>
        <fullName evidence="2">Uncharacterized protein</fullName>
    </submittedName>
</protein>
<feature type="compositionally biased region" description="Basic and acidic residues" evidence="1">
    <location>
        <begin position="70"/>
        <end position="80"/>
    </location>
</feature>